<feature type="domain" description="HhH-GPD" evidence="5">
    <location>
        <begin position="49"/>
        <end position="211"/>
    </location>
</feature>
<evidence type="ECO:0000256" key="3">
    <source>
        <dbReference type="ARBA" id="ARBA00022763"/>
    </source>
</evidence>
<dbReference type="EC" id="3.2.2.21" evidence="2"/>
<dbReference type="InterPro" id="IPR051912">
    <property type="entry name" value="Alkylbase_DNA_Glycosylase/TA"/>
</dbReference>
<evidence type="ECO:0000313" key="7">
    <source>
        <dbReference type="Proteomes" id="UP000282106"/>
    </source>
</evidence>
<dbReference type="Gene3D" id="1.10.340.30">
    <property type="entry name" value="Hypothetical protein, domain 2"/>
    <property type="match status" value="1"/>
</dbReference>
<dbReference type="GO" id="GO:0006285">
    <property type="term" value="P:base-excision repair, AP site formation"/>
    <property type="evidence" value="ECO:0007669"/>
    <property type="project" value="TreeGrafter"/>
</dbReference>
<comment type="caution">
    <text evidence="6">The sequence shown here is derived from an EMBL/GenBank/DDBJ whole genome shotgun (WGS) entry which is preliminary data.</text>
</comment>
<comment type="catalytic activity">
    <reaction evidence="1">
        <text>Hydrolysis of alkylated DNA, releasing 3-methyladenine, 3-methylguanine, 7-methylguanine and 7-methyladenine.</text>
        <dbReference type="EC" id="3.2.2.21"/>
    </reaction>
</comment>
<dbReference type="CDD" id="cd00056">
    <property type="entry name" value="ENDO3c"/>
    <property type="match status" value="1"/>
</dbReference>
<protein>
    <recommendedName>
        <fullName evidence="2">DNA-3-methyladenine glycosylase II</fullName>
        <ecNumber evidence="2">3.2.2.21</ecNumber>
    </recommendedName>
</protein>
<keyword evidence="4" id="KW-0234">DNA repair</keyword>
<dbReference type="GO" id="GO:0005737">
    <property type="term" value="C:cytoplasm"/>
    <property type="evidence" value="ECO:0007669"/>
    <property type="project" value="TreeGrafter"/>
</dbReference>
<dbReference type="EMBL" id="RJVO01000002">
    <property type="protein sequence ID" value="ROH92133.1"/>
    <property type="molecule type" value="Genomic_DNA"/>
</dbReference>
<evidence type="ECO:0000256" key="2">
    <source>
        <dbReference type="ARBA" id="ARBA00012000"/>
    </source>
</evidence>
<evidence type="ECO:0000256" key="4">
    <source>
        <dbReference type="ARBA" id="ARBA00023204"/>
    </source>
</evidence>
<dbReference type="InterPro" id="IPR003265">
    <property type="entry name" value="HhH-GPD_domain"/>
</dbReference>
<evidence type="ECO:0000259" key="5">
    <source>
        <dbReference type="SMART" id="SM00478"/>
    </source>
</evidence>
<dbReference type="Pfam" id="PF00730">
    <property type="entry name" value="HhH-GPD"/>
    <property type="match status" value="1"/>
</dbReference>
<dbReference type="SUPFAM" id="SSF48150">
    <property type="entry name" value="DNA-glycosylase"/>
    <property type="match status" value="1"/>
</dbReference>
<dbReference type="SMART" id="SM00478">
    <property type="entry name" value="ENDO3c"/>
    <property type="match status" value="1"/>
</dbReference>
<dbReference type="GO" id="GO:0032993">
    <property type="term" value="C:protein-DNA complex"/>
    <property type="evidence" value="ECO:0007669"/>
    <property type="project" value="TreeGrafter"/>
</dbReference>
<organism evidence="6 7">
    <name type="scientific">Stagnimonas aquatica</name>
    <dbReference type="NCBI Taxonomy" id="2689987"/>
    <lineage>
        <taxon>Bacteria</taxon>
        <taxon>Pseudomonadati</taxon>
        <taxon>Pseudomonadota</taxon>
        <taxon>Gammaproteobacteria</taxon>
        <taxon>Nevskiales</taxon>
        <taxon>Nevskiaceae</taxon>
        <taxon>Stagnimonas</taxon>
    </lineage>
</organism>
<dbReference type="GO" id="GO:0043916">
    <property type="term" value="F:DNA-7-methylguanine glycosylase activity"/>
    <property type="evidence" value="ECO:0007669"/>
    <property type="project" value="TreeGrafter"/>
</dbReference>
<sequence length="218" mass="23776">MIAPSILRAAEAHLAAADPILARLIAEHGPCTLGRKHRAPFHVLCASIIGQQLSAKAADTIQARVAKLLEAPATAFTHAHFDGVGQEALRACGLSNAKARWLLELAARSADGRFDPKQLAQLKNAELAAALDALPGIGPWTAEMMLIFAFDRIDVFSLGDVGLRNSINALYSRRGRDGKFKPLDDRKTLKITAPWTPYRSVACWYLWRQVDGAVENWS</sequence>
<reference evidence="6 7" key="1">
    <citation type="submission" date="2018-10" db="EMBL/GenBank/DDBJ databases">
        <authorList>
            <person name="Chen W.-M."/>
        </authorList>
    </citation>
    <scope>NUCLEOTIDE SEQUENCE [LARGE SCALE GENOMIC DNA]</scope>
    <source>
        <strain evidence="6 7">THS-13</strain>
    </source>
</reference>
<accession>A0A3N0VHB0</accession>
<evidence type="ECO:0000313" key="6">
    <source>
        <dbReference type="EMBL" id="ROH92133.1"/>
    </source>
</evidence>
<dbReference type="PANTHER" id="PTHR43003">
    <property type="entry name" value="DNA-3-METHYLADENINE GLYCOSYLASE"/>
    <property type="match status" value="1"/>
</dbReference>
<keyword evidence="7" id="KW-1185">Reference proteome</keyword>
<dbReference type="RefSeq" id="WP_123211176.1">
    <property type="nucleotide sequence ID" value="NZ_RJVO01000002.1"/>
</dbReference>
<dbReference type="GO" id="GO:0008725">
    <property type="term" value="F:DNA-3-methyladenine glycosylase activity"/>
    <property type="evidence" value="ECO:0007669"/>
    <property type="project" value="TreeGrafter"/>
</dbReference>
<dbReference type="InParanoid" id="A0A3N0VHB0"/>
<dbReference type="PANTHER" id="PTHR43003:SF5">
    <property type="entry name" value="DNA-3-METHYLADENINE GLYCOSYLASE"/>
    <property type="match status" value="1"/>
</dbReference>
<dbReference type="InterPro" id="IPR011257">
    <property type="entry name" value="DNA_glycosylase"/>
</dbReference>
<evidence type="ECO:0000256" key="1">
    <source>
        <dbReference type="ARBA" id="ARBA00000086"/>
    </source>
</evidence>
<dbReference type="AlphaFoldDB" id="A0A3N0VHB0"/>
<dbReference type="GO" id="GO:0032131">
    <property type="term" value="F:alkylated DNA binding"/>
    <property type="evidence" value="ECO:0007669"/>
    <property type="project" value="TreeGrafter"/>
</dbReference>
<gene>
    <name evidence="6" type="ORF">ED208_07130</name>
</gene>
<proteinExistence type="predicted"/>
<dbReference type="Gene3D" id="1.10.1670.40">
    <property type="match status" value="1"/>
</dbReference>
<dbReference type="Proteomes" id="UP000282106">
    <property type="component" value="Unassembled WGS sequence"/>
</dbReference>
<name>A0A3N0VHB0_9GAMM</name>
<dbReference type="GO" id="GO:0006307">
    <property type="term" value="P:DNA alkylation repair"/>
    <property type="evidence" value="ECO:0007669"/>
    <property type="project" value="TreeGrafter"/>
</dbReference>
<keyword evidence="3" id="KW-0227">DNA damage</keyword>